<feature type="region of interest" description="Disordered" evidence="1">
    <location>
        <begin position="24"/>
        <end position="61"/>
    </location>
</feature>
<sequence length="141" mass="14960">MKNLFTLFVLLFVTSPALANSVNGVGSDQPEQTLEVQPKESVVGTQSKPAHVESDYAESVTKAKSDYEQRIDYLENTNYDDLEKKATRGAAGFILAGAATIAAIGNPGLVAAGAAVTVGSVFYVKDSHKALSDKRTLGHEE</sequence>
<protein>
    <submittedName>
        <fullName evidence="3">Uncharacterized protein</fullName>
    </submittedName>
</protein>
<accession>A0A4Y3IPE8</accession>
<dbReference type="RefSeq" id="WP_141271121.1">
    <property type="nucleotide sequence ID" value="NZ_BJLH01000008.1"/>
</dbReference>
<evidence type="ECO:0000256" key="2">
    <source>
        <dbReference type="SAM" id="SignalP"/>
    </source>
</evidence>
<feature type="signal peptide" evidence="2">
    <location>
        <begin position="1"/>
        <end position="19"/>
    </location>
</feature>
<organism evidence="3 4">
    <name type="scientific">Vibrio comitans NBRC 102076</name>
    <dbReference type="NCBI Taxonomy" id="1219078"/>
    <lineage>
        <taxon>Bacteria</taxon>
        <taxon>Pseudomonadati</taxon>
        <taxon>Pseudomonadota</taxon>
        <taxon>Gammaproteobacteria</taxon>
        <taxon>Vibrionales</taxon>
        <taxon>Vibrionaceae</taxon>
        <taxon>Vibrio</taxon>
    </lineage>
</organism>
<dbReference type="OrthoDB" id="9896775at2"/>
<gene>
    <name evidence="3" type="ORF">VCO01S_19070</name>
</gene>
<dbReference type="AlphaFoldDB" id="A0A4Y3IPE8"/>
<name>A0A4Y3IPE8_9VIBR</name>
<feature type="chain" id="PRO_5021380568" evidence="2">
    <location>
        <begin position="20"/>
        <end position="141"/>
    </location>
</feature>
<dbReference type="EMBL" id="BJLH01000008">
    <property type="protein sequence ID" value="GEA60714.1"/>
    <property type="molecule type" value="Genomic_DNA"/>
</dbReference>
<evidence type="ECO:0000313" key="3">
    <source>
        <dbReference type="EMBL" id="GEA60714.1"/>
    </source>
</evidence>
<keyword evidence="2" id="KW-0732">Signal</keyword>
<evidence type="ECO:0000256" key="1">
    <source>
        <dbReference type="SAM" id="MobiDB-lite"/>
    </source>
</evidence>
<feature type="compositionally biased region" description="Polar residues" evidence="1">
    <location>
        <begin position="24"/>
        <end position="35"/>
    </location>
</feature>
<dbReference type="Proteomes" id="UP000318242">
    <property type="component" value="Unassembled WGS sequence"/>
</dbReference>
<reference evidence="3 4" key="1">
    <citation type="submission" date="2019-06" db="EMBL/GenBank/DDBJ databases">
        <title>Whole genome shotgun sequence of Vibrio comitans NBRC 102076.</title>
        <authorList>
            <person name="Hosoyama A."/>
            <person name="Uohara A."/>
            <person name="Ohji S."/>
            <person name="Ichikawa N."/>
        </authorList>
    </citation>
    <scope>NUCLEOTIDE SEQUENCE [LARGE SCALE GENOMIC DNA]</scope>
    <source>
        <strain evidence="3 4">NBRC 102076</strain>
    </source>
</reference>
<comment type="caution">
    <text evidence="3">The sequence shown here is derived from an EMBL/GenBank/DDBJ whole genome shotgun (WGS) entry which is preliminary data.</text>
</comment>
<proteinExistence type="predicted"/>
<evidence type="ECO:0000313" key="4">
    <source>
        <dbReference type="Proteomes" id="UP000318242"/>
    </source>
</evidence>
<keyword evidence="4" id="KW-1185">Reference proteome</keyword>